<dbReference type="InterPro" id="IPR036390">
    <property type="entry name" value="WH_DNA-bd_sf"/>
</dbReference>
<name>A0A7S8IFN2_9CHLR</name>
<dbReference type="EMBL" id="CP062983">
    <property type="protein sequence ID" value="QPC83654.1"/>
    <property type="molecule type" value="Genomic_DNA"/>
</dbReference>
<keyword evidence="2" id="KW-1185">Reference proteome</keyword>
<dbReference type="InterPro" id="IPR036388">
    <property type="entry name" value="WH-like_DNA-bd_sf"/>
</dbReference>
<proteinExistence type="predicted"/>
<protein>
    <submittedName>
        <fullName evidence="1">DUF3987 domain-containing protein</fullName>
    </submittedName>
</protein>
<accession>A0A7S8IFN2</accession>
<dbReference type="InterPro" id="IPR025048">
    <property type="entry name" value="DUF3987"/>
</dbReference>
<dbReference type="AlphaFoldDB" id="A0A7S8IFN2"/>
<organism evidence="1 2">
    <name type="scientific">Phototrophicus methaneseepsis</name>
    <dbReference type="NCBI Taxonomy" id="2710758"/>
    <lineage>
        <taxon>Bacteria</taxon>
        <taxon>Bacillati</taxon>
        <taxon>Chloroflexota</taxon>
        <taxon>Candidatus Thermofontia</taxon>
        <taxon>Phototrophicales</taxon>
        <taxon>Phototrophicaceae</taxon>
        <taxon>Phototrophicus</taxon>
    </lineage>
</organism>
<sequence length="546" mass="61506">MPTQLSLSPNDAYAFRRVLSKMDVPDNLELSPVVQLLLKTLDPQHNPAGWQTLQDIATQDHEIMQQIMYIDPRTEPPAPEKKKPDELYVPPLPEQAQLDDALIQSAEKVGRFHQDCTHWLAQKSPMTPRIFLESAPLWAVGLAIARRCVLRLSFDDIYPNLFFLWVAPTTYYHKSTGLKAITNLVRSTFQHLLLPETTTPEMLMAKLAGQKPSNYEQLLPVEKKLEEQGTRFAGQRGMSIDEASKILIPKKYMEGHAEALMQLFDAPDRMERELRGDGKLIIYNPALSLIGATTPAMLARYMGDAEWESGLMARILTLTPEEKDVPYIVSNPSPELNQAMENLKSRLLKIHQAFPTPPEWDALYGNEESVNLPTVNALMDPEVMTHFNAYAAAMHELTDPRRGLDERLRGNYGRFPVLTMKIALILTGMDWVEAGAKNAPRISLAHWARAQMLTEQYRASAHRLLAELNVGQDTKNEQKILDFIARAQKDQPPTKREIHRGAGIKSRKEAYAAVDALLESGTIEAQARNNTRGRSATGYILSEEDA</sequence>
<dbReference type="RefSeq" id="WP_195171718.1">
    <property type="nucleotide sequence ID" value="NZ_CP062983.1"/>
</dbReference>
<dbReference type="Proteomes" id="UP000594468">
    <property type="component" value="Chromosome"/>
</dbReference>
<gene>
    <name evidence="1" type="ORF">G4Y79_04535</name>
</gene>
<dbReference type="Pfam" id="PF13148">
    <property type="entry name" value="DUF3987"/>
    <property type="match status" value="1"/>
</dbReference>
<evidence type="ECO:0000313" key="1">
    <source>
        <dbReference type="EMBL" id="QPC83654.1"/>
    </source>
</evidence>
<reference evidence="1 2" key="1">
    <citation type="submission" date="2020-02" db="EMBL/GenBank/DDBJ databases">
        <authorList>
            <person name="Zheng R.K."/>
            <person name="Sun C.M."/>
        </authorList>
    </citation>
    <scope>NUCLEOTIDE SEQUENCE [LARGE SCALE GENOMIC DNA]</scope>
    <source>
        <strain evidence="2">rifampicinis</strain>
    </source>
</reference>
<dbReference type="Gene3D" id="1.10.10.10">
    <property type="entry name" value="Winged helix-like DNA-binding domain superfamily/Winged helix DNA-binding domain"/>
    <property type="match status" value="1"/>
</dbReference>
<evidence type="ECO:0000313" key="2">
    <source>
        <dbReference type="Proteomes" id="UP000594468"/>
    </source>
</evidence>
<dbReference type="KEGG" id="pmet:G4Y79_04535"/>
<dbReference type="SUPFAM" id="SSF46785">
    <property type="entry name" value="Winged helix' DNA-binding domain"/>
    <property type="match status" value="1"/>
</dbReference>